<dbReference type="EMBL" id="OX395127">
    <property type="protein sequence ID" value="CAI5767189.1"/>
    <property type="molecule type" value="Genomic_DNA"/>
</dbReference>
<organism evidence="1 2">
    <name type="scientific">Podarcis lilfordi</name>
    <name type="common">Lilford's wall lizard</name>
    <dbReference type="NCBI Taxonomy" id="74358"/>
    <lineage>
        <taxon>Eukaryota</taxon>
        <taxon>Metazoa</taxon>
        <taxon>Chordata</taxon>
        <taxon>Craniata</taxon>
        <taxon>Vertebrata</taxon>
        <taxon>Euteleostomi</taxon>
        <taxon>Lepidosauria</taxon>
        <taxon>Squamata</taxon>
        <taxon>Bifurcata</taxon>
        <taxon>Unidentata</taxon>
        <taxon>Episquamata</taxon>
        <taxon>Laterata</taxon>
        <taxon>Lacertibaenia</taxon>
        <taxon>Lacertidae</taxon>
        <taxon>Podarcis</taxon>
    </lineage>
</organism>
<accession>A0AA35JY05</accession>
<sequence>MHPVTCAKLRVPLPAFPLSAHAPSTVQRGVPVQNDGECKWHRRQHLRTGSVCSYSSGFVAAFGAVSTRQIPPQRYTALWARRQNS</sequence>
<name>A0AA35JY05_9SAUR</name>
<evidence type="ECO:0000313" key="1">
    <source>
        <dbReference type="EMBL" id="CAI5767189.1"/>
    </source>
</evidence>
<reference evidence="1" key="1">
    <citation type="submission" date="2022-12" db="EMBL/GenBank/DDBJ databases">
        <authorList>
            <person name="Alioto T."/>
            <person name="Alioto T."/>
            <person name="Gomez Garrido J."/>
        </authorList>
    </citation>
    <scope>NUCLEOTIDE SEQUENCE</scope>
</reference>
<keyword evidence="2" id="KW-1185">Reference proteome</keyword>
<dbReference type="Proteomes" id="UP001178461">
    <property type="component" value="Chromosome 2"/>
</dbReference>
<dbReference type="AlphaFoldDB" id="A0AA35JY05"/>
<proteinExistence type="predicted"/>
<protein>
    <submittedName>
        <fullName evidence="1">Uncharacterized protein</fullName>
    </submittedName>
</protein>
<gene>
    <name evidence="1" type="ORF">PODLI_1B016973</name>
</gene>
<evidence type="ECO:0000313" key="2">
    <source>
        <dbReference type="Proteomes" id="UP001178461"/>
    </source>
</evidence>